<dbReference type="AlphaFoldDB" id="A0A3P1BIF0"/>
<feature type="transmembrane region" description="Helical" evidence="1">
    <location>
        <begin position="28"/>
        <end position="51"/>
    </location>
</feature>
<feature type="transmembrane region" description="Helical" evidence="1">
    <location>
        <begin position="360"/>
        <end position="380"/>
    </location>
</feature>
<accession>A0A3P1BIF0</accession>
<dbReference type="Proteomes" id="UP000271925">
    <property type="component" value="Unassembled WGS sequence"/>
</dbReference>
<feature type="transmembrane region" description="Helical" evidence="1">
    <location>
        <begin position="119"/>
        <end position="143"/>
    </location>
</feature>
<evidence type="ECO:0000313" key="2">
    <source>
        <dbReference type="EMBL" id="RRB00880.1"/>
    </source>
</evidence>
<feature type="transmembrane region" description="Helical" evidence="1">
    <location>
        <begin position="232"/>
        <end position="249"/>
    </location>
</feature>
<name>A0A3P1BIF0_9BACT</name>
<organism evidence="2 3">
    <name type="scientific">Larkinella rosea</name>
    <dbReference type="NCBI Taxonomy" id="2025312"/>
    <lineage>
        <taxon>Bacteria</taxon>
        <taxon>Pseudomonadati</taxon>
        <taxon>Bacteroidota</taxon>
        <taxon>Cytophagia</taxon>
        <taxon>Cytophagales</taxon>
        <taxon>Spirosomataceae</taxon>
        <taxon>Larkinella</taxon>
    </lineage>
</organism>
<sequence length="446" mass="51956">MIWLYITINLITLISAFQYVRRIGPRQVIPFVICLALLAVYCLFTPTYFYMVGRETSMGDDGLYQFTGKRITDYYEKGMFFYMVANMLFVFGFVWKRYPFGNSSFCIDQKNISYLQKYVLLLYAFFFSIVVADIAISGINPLNILLGSSDENLFGHQSITNSYYFRNCADCIITTIILFAYLKGNKYKVGLLTLLAFVLFAIMGFRYRIILTILGLILVYSLDKNTVISNNRVIYVGLILTYFIFFITYNRWNFIHGRFSELSYNPVEFEYGMFFEQTRAGLADFNLIRYYEENPEIQHDYGLTMFGYVIIKALPKFLFPNGEKPYPPPALTILDNSLELPRQWARTGEATLHYGSFYGAFGWFGFVLMPFLMGFWLRFVVSRNPVTTPLGFLKQVVFSLAIFQFVTRGYFPQFVDHFVYISLPVWLLSGLIKRSTILQPDHEITH</sequence>
<dbReference type="OrthoDB" id="918117at2"/>
<keyword evidence="1" id="KW-0812">Transmembrane</keyword>
<feature type="transmembrane region" description="Helical" evidence="1">
    <location>
        <begin position="417"/>
        <end position="432"/>
    </location>
</feature>
<proteinExistence type="predicted"/>
<evidence type="ECO:0000313" key="3">
    <source>
        <dbReference type="Proteomes" id="UP000271925"/>
    </source>
</evidence>
<dbReference type="RefSeq" id="WP_124877345.1">
    <property type="nucleotide sequence ID" value="NZ_RQJO01000010.1"/>
</dbReference>
<feature type="transmembrane region" description="Helical" evidence="1">
    <location>
        <begin position="79"/>
        <end position="98"/>
    </location>
</feature>
<evidence type="ECO:0000256" key="1">
    <source>
        <dbReference type="SAM" id="Phobius"/>
    </source>
</evidence>
<keyword evidence="3" id="KW-1185">Reference proteome</keyword>
<keyword evidence="1" id="KW-0472">Membrane</keyword>
<gene>
    <name evidence="2" type="ORF">EHT25_22080</name>
</gene>
<comment type="caution">
    <text evidence="2">The sequence shown here is derived from an EMBL/GenBank/DDBJ whole genome shotgun (WGS) entry which is preliminary data.</text>
</comment>
<reference evidence="2 3" key="1">
    <citation type="submission" date="2018-11" db="EMBL/GenBank/DDBJ databases">
        <authorList>
            <person name="Zhou Z."/>
            <person name="Wang G."/>
        </authorList>
    </citation>
    <scope>NUCLEOTIDE SEQUENCE [LARGE SCALE GENOMIC DNA]</scope>
    <source>
        <strain evidence="2 3">KCTC52004</strain>
    </source>
</reference>
<dbReference type="EMBL" id="RQJO01000010">
    <property type="protein sequence ID" value="RRB00880.1"/>
    <property type="molecule type" value="Genomic_DNA"/>
</dbReference>
<keyword evidence="1" id="KW-1133">Transmembrane helix</keyword>
<protein>
    <recommendedName>
        <fullName evidence="4">Oligosaccharide repeat unit polymerase</fullName>
    </recommendedName>
</protein>
<feature type="transmembrane region" description="Helical" evidence="1">
    <location>
        <begin position="194"/>
        <end position="220"/>
    </location>
</feature>
<feature type="transmembrane region" description="Helical" evidence="1">
    <location>
        <begin position="163"/>
        <end position="182"/>
    </location>
</feature>
<evidence type="ECO:0008006" key="4">
    <source>
        <dbReference type="Google" id="ProtNLM"/>
    </source>
</evidence>